<dbReference type="InterPro" id="IPR018300">
    <property type="entry name" value="Aminotrans_IV_CS"/>
</dbReference>
<keyword evidence="14" id="KW-1185">Reference proteome</keyword>
<protein>
    <recommendedName>
        <fullName evidence="6">branched-chain-amino-acid transaminase</fullName>
        <ecNumber evidence="6">2.6.1.42</ecNumber>
    </recommendedName>
</protein>
<evidence type="ECO:0000256" key="7">
    <source>
        <dbReference type="ARBA" id="ARBA00022898"/>
    </source>
</evidence>
<evidence type="ECO:0000256" key="1">
    <source>
        <dbReference type="ARBA" id="ARBA00001933"/>
    </source>
</evidence>
<name>A0A5N1JB85_9BACT</name>
<dbReference type="InterPro" id="IPR036038">
    <property type="entry name" value="Aminotransferase-like"/>
</dbReference>
<comment type="catalytic activity">
    <reaction evidence="10">
        <text>L-leucine + 2-oxoglutarate = 4-methyl-2-oxopentanoate + L-glutamate</text>
        <dbReference type="Rhea" id="RHEA:18321"/>
        <dbReference type="ChEBI" id="CHEBI:16810"/>
        <dbReference type="ChEBI" id="CHEBI:17865"/>
        <dbReference type="ChEBI" id="CHEBI:29985"/>
        <dbReference type="ChEBI" id="CHEBI:57427"/>
        <dbReference type="EC" id="2.6.1.42"/>
    </reaction>
</comment>
<dbReference type="Gene3D" id="3.20.10.10">
    <property type="entry name" value="D-amino Acid Aminotransferase, subunit A, domain 2"/>
    <property type="match status" value="1"/>
</dbReference>
<dbReference type="EC" id="2.6.1.42" evidence="6"/>
<evidence type="ECO:0000256" key="8">
    <source>
        <dbReference type="ARBA" id="ARBA00048212"/>
    </source>
</evidence>
<dbReference type="AlphaFoldDB" id="A0A5N1JB85"/>
<keyword evidence="13" id="KW-0032">Aminotransferase</keyword>
<dbReference type="InterPro" id="IPR043131">
    <property type="entry name" value="BCAT-like_N"/>
</dbReference>
<dbReference type="Proteomes" id="UP000326344">
    <property type="component" value="Unassembled WGS sequence"/>
</dbReference>
<dbReference type="Pfam" id="PF01063">
    <property type="entry name" value="Aminotran_4"/>
    <property type="match status" value="1"/>
</dbReference>
<dbReference type="PANTHER" id="PTHR42743">
    <property type="entry name" value="AMINO-ACID AMINOTRANSFERASE"/>
    <property type="match status" value="1"/>
</dbReference>
<gene>
    <name evidence="13" type="ORF">F0P93_21110</name>
</gene>
<keyword evidence="13" id="KW-0808">Transferase</keyword>
<evidence type="ECO:0000256" key="12">
    <source>
        <dbReference type="RuleBase" id="RU004516"/>
    </source>
</evidence>
<evidence type="ECO:0000313" key="14">
    <source>
        <dbReference type="Proteomes" id="UP000326344"/>
    </source>
</evidence>
<keyword evidence="7 12" id="KW-0663">Pyridoxal phosphate</keyword>
<dbReference type="InterPro" id="IPR043132">
    <property type="entry name" value="BCAT-like_C"/>
</dbReference>
<dbReference type="SUPFAM" id="SSF56752">
    <property type="entry name" value="D-aminoacid aminotransferase-like PLP-dependent enzymes"/>
    <property type="match status" value="1"/>
</dbReference>
<dbReference type="InterPro" id="IPR001544">
    <property type="entry name" value="Aminotrans_IV"/>
</dbReference>
<dbReference type="EMBL" id="VTWS01000005">
    <property type="protein sequence ID" value="KAA9349942.1"/>
    <property type="molecule type" value="Genomic_DNA"/>
</dbReference>
<evidence type="ECO:0000256" key="9">
    <source>
        <dbReference type="ARBA" id="ARBA00048798"/>
    </source>
</evidence>
<evidence type="ECO:0000256" key="10">
    <source>
        <dbReference type="ARBA" id="ARBA00049229"/>
    </source>
</evidence>
<evidence type="ECO:0000256" key="11">
    <source>
        <dbReference type="RuleBase" id="RU004106"/>
    </source>
</evidence>
<evidence type="ECO:0000256" key="6">
    <source>
        <dbReference type="ARBA" id="ARBA00013053"/>
    </source>
</evidence>
<comment type="cofactor">
    <cofactor evidence="1 12">
        <name>pyridoxal 5'-phosphate</name>
        <dbReference type="ChEBI" id="CHEBI:597326"/>
    </cofactor>
</comment>
<evidence type="ECO:0000256" key="4">
    <source>
        <dbReference type="ARBA" id="ARBA00005072"/>
    </source>
</evidence>
<proteinExistence type="inferred from homology"/>
<evidence type="ECO:0000256" key="2">
    <source>
        <dbReference type="ARBA" id="ARBA00004824"/>
    </source>
</evidence>
<comment type="caution">
    <text evidence="13">The sequence shown here is derived from an EMBL/GenBank/DDBJ whole genome shotgun (WGS) entry which is preliminary data.</text>
</comment>
<comment type="similarity">
    <text evidence="5 11">Belongs to the class-IV pyridoxal-phosphate-dependent aminotransferase family.</text>
</comment>
<dbReference type="Gene3D" id="3.30.470.10">
    <property type="match status" value="1"/>
</dbReference>
<comment type="catalytic activity">
    <reaction evidence="9">
        <text>L-isoleucine + 2-oxoglutarate = (S)-3-methyl-2-oxopentanoate + L-glutamate</text>
        <dbReference type="Rhea" id="RHEA:24801"/>
        <dbReference type="ChEBI" id="CHEBI:16810"/>
        <dbReference type="ChEBI" id="CHEBI:29985"/>
        <dbReference type="ChEBI" id="CHEBI:35146"/>
        <dbReference type="ChEBI" id="CHEBI:58045"/>
        <dbReference type="EC" id="2.6.1.42"/>
    </reaction>
</comment>
<comment type="pathway">
    <text evidence="2">Amino-acid biosynthesis; L-isoleucine biosynthesis; L-isoleucine from 2-oxobutanoate: step 4/4.</text>
</comment>
<sequence length="275" mass="31001">MQMNVVLNGDVVPEEAVGLPLNDRAFQYGDGLFETLRYQHHEVRFWADHYDRLTRGMEALSIRLPPQFTSDRLQSQVIELLKANHLLDQTSRIKLQVWRQTGGLYTPTSFQPHYLITARTGSAFALSEKTIVGFFDAVRLSPSTVSAYKTLNALPYVLAGIAKQQQQADDLILLDTHGHLAECIASNLFWLVGDVLFTPSPTSGCIEGILRRQLIRRAPHHGLSVQEGLFLPEVLTRADAVFCTNISGIQWIRRIGETVFDETLMNRIRPVFADL</sequence>
<evidence type="ECO:0000313" key="13">
    <source>
        <dbReference type="EMBL" id="KAA9349942.1"/>
    </source>
</evidence>
<organism evidence="13 14">
    <name type="scientific">Larkinella humicola</name>
    <dbReference type="NCBI Taxonomy" id="2607654"/>
    <lineage>
        <taxon>Bacteria</taxon>
        <taxon>Pseudomonadati</taxon>
        <taxon>Bacteroidota</taxon>
        <taxon>Cytophagia</taxon>
        <taxon>Cytophagales</taxon>
        <taxon>Spirosomataceae</taxon>
        <taxon>Larkinella</taxon>
    </lineage>
</organism>
<dbReference type="GO" id="GO:0046394">
    <property type="term" value="P:carboxylic acid biosynthetic process"/>
    <property type="evidence" value="ECO:0007669"/>
    <property type="project" value="UniProtKB-ARBA"/>
</dbReference>
<comment type="pathway">
    <text evidence="3">Amino-acid biosynthesis; L-valine biosynthesis; L-valine from pyruvate: step 4/4.</text>
</comment>
<dbReference type="InterPro" id="IPR050571">
    <property type="entry name" value="Class-IV_PLP-Dep_Aminotrnsfr"/>
</dbReference>
<dbReference type="PANTHER" id="PTHR42743:SF11">
    <property type="entry name" value="AMINODEOXYCHORISMATE LYASE"/>
    <property type="match status" value="1"/>
</dbReference>
<evidence type="ECO:0000256" key="5">
    <source>
        <dbReference type="ARBA" id="ARBA00009320"/>
    </source>
</evidence>
<comment type="catalytic activity">
    <reaction evidence="8">
        <text>L-valine + 2-oxoglutarate = 3-methyl-2-oxobutanoate + L-glutamate</text>
        <dbReference type="Rhea" id="RHEA:24813"/>
        <dbReference type="ChEBI" id="CHEBI:11851"/>
        <dbReference type="ChEBI" id="CHEBI:16810"/>
        <dbReference type="ChEBI" id="CHEBI:29985"/>
        <dbReference type="ChEBI" id="CHEBI:57762"/>
        <dbReference type="EC" id="2.6.1.42"/>
    </reaction>
</comment>
<accession>A0A5N1JB85</accession>
<dbReference type="PROSITE" id="PS00770">
    <property type="entry name" value="AA_TRANSFER_CLASS_4"/>
    <property type="match status" value="1"/>
</dbReference>
<evidence type="ECO:0000256" key="3">
    <source>
        <dbReference type="ARBA" id="ARBA00004931"/>
    </source>
</evidence>
<dbReference type="GO" id="GO:0004084">
    <property type="term" value="F:branched-chain-amino-acid transaminase activity"/>
    <property type="evidence" value="ECO:0007669"/>
    <property type="project" value="UniProtKB-EC"/>
</dbReference>
<reference evidence="13 14" key="1">
    <citation type="submission" date="2019-09" db="EMBL/GenBank/DDBJ databases">
        <title>Genome Sequence of Larkinella sp MA1.</title>
        <authorList>
            <person name="Srinivasan S."/>
        </authorList>
    </citation>
    <scope>NUCLEOTIDE SEQUENCE [LARGE SCALE GENOMIC DNA]</scope>
    <source>
        <strain evidence="13 14">MA1</strain>
    </source>
</reference>
<dbReference type="CDD" id="cd00449">
    <property type="entry name" value="PLPDE_IV"/>
    <property type="match status" value="1"/>
</dbReference>
<comment type="pathway">
    <text evidence="4">Amino-acid biosynthesis; L-leucine biosynthesis; L-leucine from 3-methyl-2-oxobutanoate: step 4/4.</text>
</comment>